<keyword evidence="1" id="KW-0812">Transmembrane</keyword>
<evidence type="ECO:0000256" key="1">
    <source>
        <dbReference type="SAM" id="Phobius"/>
    </source>
</evidence>
<dbReference type="RefSeq" id="WP_379097581.1">
    <property type="nucleotide sequence ID" value="NZ_JBHUGZ010000007.1"/>
</dbReference>
<evidence type="ECO:0000313" key="2">
    <source>
        <dbReference type="EMBL" id="MFD1983347.1"/>
    </source>
</evidence>
<comment type="caution">
    <text evidence="2">The sequence shown here is derived from an EMBL/GenBank/DDBJ whole genome shotgun (WGS) entry which is preliminary data.</text>
</comment>
<keyword evidence="1" id="KW-0472">Membrane</keyword>
<feature type="transmembrane region" description="Helical" evidence="1">
    <location>
        <begin position="68"/>
        <end position="88"/>
    </location>
</feature>
<proteinExistence type="predicted"/>
<reference evidence="3" key="1">
    <citation type="journal article" date="2019" name="Int. J. Syst. Evol. Microbiol.">
        <title>The Global Catalogue of Microorganisms (GCM) 10K type strain sequencing project: providing services to taxonomists for standard genome sequencing and annotation.</title>
        <authorList>
            <consortium name="The Broad Institute Genomics Platform"/>
            <consortium name="The Broad Institute Genome Sequencing Center for Infectious Disease"/>
            <person name="Wu L."/>
            <person name="Ma J."/>
        </authorList>
    </citation>
    <scope>NUCLEOTIDE SEQUENCE [LARGE SCALE GENOMIC DNA]</scope>
    <source>
        <strain evidence="3">CGMCC 1.16225</strain>
    </source>
</reference>
<keyword evidence="3" id="KW-1185">Reference proteome</keyword>
<sequence>MKYYKVAERVAFGVMLVVVLAFALLPLPRLKDFGIDIGFHYDKLNHITAFAVLMFLGSLGWPERKMRLIIFLALVGAGIEVLQGLPLIARDVDMLDWVADCVGVACGLAAAIWGERTA</sequence>
<evidence type="ECO:0008006" key="4">
    <source>
        <dbReference type="Google" id="ProtNLM"/>
    </source>
</evidence>
<dbReference type="Proteomes" id="UP001597405">
    <property type="component" value="Unassembled WGS sequence"/>
</dbReference>
<accession>A0ABW4UB84</accession>
<feature type="transmembrane region" description="Helical" evidence="1">
    <location>
        <begin position="44"/>
        <end position="61"/>
    </location>
</feature>
<keyword evidence="1" id="KW-1133">Transmembrane helix</keyword>
<dbReference type="EMBL" id="JBHUGZ010000007">
    <property type="protein sequence ID" value="MFD1983347.1"/>
    <property type="molecule type" value="Genomic_DNA"/>
</dbReference>
<gene>
    <name evidence="2" type="ORF">ACFSOZ_11780</name>
</gene>
<evidence type="ECO:0000313" key="3">
    <source>
        <dbReference type="Proteomes" id="UP001597405"/>
    </source>
</evidence>
<protein>
    <recommendedName>
        <fullName evidence="4">VanZ-like domain-containing protein</fullName>
    </recommendedName>
</protein>
<organism evidence="2 3">
    <name type="scientific">Mesorhizobium newzealandense</name>
    <dbReference type="NCBI Taxonomy" id="1300302"/>
    <lineage>
        <taxon>Bacteria</taxon>
        <taxon>Pseudomonadati</taxon>
        <taxon>Pseudomonadota</taxon>
        <taxon>Alphaproteobacteria</taxon>
        <taxon>Hyphomicrobiales</taxon>
        <taxon>Phyllobacteriaceae</taxon>
        <taxon>Mesorhizobium</taxon>
    </lineage>
</organism>
<feature type="transmembrane region" description="Helical" evidence="1">
    <location>
        <begin position="7"/>
        <end position="24"/>
    </location>
</feature>
<name>A0ABW4UB84_9HYPH</name>